<keyword evidence="3" id="KW-1185">Reference proteome</keyword>
<evidence type="ECO:0000313" key="2">
    <source>
        <dbReference type="EMBL" id="PPK67937.1"/>
    </source>
</evidence>
<dbReference type="Proteomes" id="UP000239203">
    <property type="component" value="Unassembled WGS sequence"/>
</dbReference>
<feature type="transmembrane region" description="Helical" evidence="1">
    <location>
        <begin position="93"/>
        <end position="113"/>
    </location>
</feature>
<feature type="transmembrane region" description="Helical" evidence="1">
    <location>
        <begin position="35"/>
        <end position="59"/>
    </location>
</feature>
<dbReference type="InterPro" id="IPR021218">
    <property type="entry name" value="DUF2784"/>
</dbReference>
<evidence type="ECO:0000313" key="3">
    <source>
        <dbReference type="Proteomes" id="UP000239203"/>
    </source>
</evidence>
<dbReference type="Pfam" id="PF10861">
    <property type="entry name" value="DUF2784"/>
    <property type="match status" value="1"/>
</dbReference>
<name>A0A2S6GRY9_9PSEU</name>
<dbReference type="RefSeq" id="WP_104479224.1">
    <property type="nucleotide sequence ID" value="NZ_CP154825.1"/>
</dbReference>
<accession>A0A2S6GRY9</accession>
<gene>
    <name evidence="2" type="ORF">CLV40_106168</name>
</gene>
<keyword evidence="1" id="KW-0812">Transmembrane</keyword>
<organism evidence="2 3">
    <name type="scientific">Actinokineospora auranticolor</name>
    <dbReference type="NCBI Taxonomy" id="155976"/>
    <lineage>
        <taxon>Bacteria</taxon>
        <taxon>Bacillati</taxon>
        <taxon>Actinomycetota</taxon>
        <taxon>Actinomycetes</taxon>
        <taxon>Pseudonocardiales</taxon>
        <taxon>Pseudonocardiaceae</taxon>
        <taxon>Actinokineospora</taxon>
    </lineage>
</organism>
<evidence type="ECO:0000256" key="1">
    <source>
        <dbReference type="SAM" id="Phobius"/>
    </source>
</evidence>
<dbReference type="EMBL" id="PTIX01000006">
    <property type="protein sequence ID" value="PPK67937.1"/>
    <property type="molecule type" value="Genomic_DNA"/>
</dbReference>
<keyword evidence="1" id="KW-1133">Transmembrane helix</keyword>
<feature type="transmembrane region" description="Helical" evidence="1">
    <location>
        <begin position="6"/>
        <end position="28"/>
    </location>
</feature>
<protein>
    <submittedName>
        <fullName evidence="2">Uncharacterized protein DUF2784</fullName>
    </submittedName>
</protein>
<comment type="caution">
    <text evidence="2">The sequence shown here is derived from an EMBL/GenBank/DDBJ whole genome shotgun (WGS) entry which is preliminary data.</text>
</comment>
<dbReference type="AlphaFoldDB" id="A0A2S6GRY9"/>
<reference evidence="2 3" key="1">
    <citation type="submission" date="2018-02" db="EMBL/GenBank/DDBJ databases">
        <title>Genomic Encyclopedia of Archaeal and Bacterial Type Strains, Phase II (KMG-II): from individual species to whole genera.</title>
        <authorList>
            <person name="Goeker M."/>
        </authorList>
    </citation>
    <scope>NUCLEOTIDE SEQUENCE [LARGE SCALE GENOMIC DNA]</scope>
    <source>
        <strain evidence="2 3">YU 961-1</strain>
    </source>
</reference>
<keyword evidence="1" id="KW-0472">Membrane</keyword>
<proteinExistence type="predicted"/>
<sequence length="126" mass="13761">MFGLLAGATVVAHFAALLYIGLGGFLAWKWPRSILLHVFFAVWGVIVNLAPVACPLTALENYFRVQEGLGPLPGGFNEYYIFGTIVPDDMVDVVAVGALAVLTSSYVGAYVLWRNRKRTDLMVLVK</sequence>
<dbReference type="OrthoDB" id="370375at2"/>